<evidence type="ECO:0000313" key="3">
    <source>
        <dbReference type="WBParaSite" id="PgR010_g090_t01"/>
    </source>
</evidence>
<sequence length="112" mass="13032">KEEGRGFDFFFKYNKIIRHIFIFQWMRIYFNSFVCALRCVYVVESIRIAHYERCNEELIESHSKSRSSSHQCKRPPSLPSPPSSSSLLPPSPSAPYLTIIGARIEGNRYSLN</sequence>
<keyword evidence="2" id="KW-1185">Reference proteome</keyword>
<dbReference type="AlphaFoldDB" id="A0A915AL56"/>
<reference evidence="3" key="1">
    <citation type="submission" date="2022-11" db="UniProtKB">
        <authorList>
            <consortium name="WormBaseParasite"/>
        </authorList>
    </citation>
    <scope>IDENTIFICATION</scope>
</reference>
<name>A0A915AL56_PARUN</name>
<accession>A0A915AL56</accession>
<evidence type="ECO:0000256" key="1">
    <source>
        <dbReference type="SAM" id="MobiDB-lite"/>
    </source>
</evidence>
<feature type="region of interest" description="Disordered" evidence="1">
    <location>
        <begin position="61"/>
        <end position="91"/>
    </location>
</feature>
<proteinExistence type="predicted"/>
<dbReference type="Proteomes" id="UP000887569">
    <property type="component" value="Unplaced"/>
</dbReference>
<dbReference type="WBParaSite" id="PgR010_g090_t01">
    <property type="protein sequence ID" value="PgR010_g090_t01"/>
    <property type="gene ID" value="PgR010_g090"/>
</dbReference>
<organism evidence="2 3">
    <name type="scientific">Parascaris univalens</name>
    <name type="common">Nematode worm</name>
    <dbReference type="NCBI Taxonomy" id="6257"/>
    <lineage>
        <taxon>Eukaryota</taxon>
        <taxon>Metazoa</taxon>
        <taxon>Ecdysozoa</taxon>
        <taxon>Nematoda</taxon>
        <taxon>Chromadorea</taxon>
        <taxon>Rhabditida</taxon>
        <taxon>Spirurina</taxon>
        <taxon>Ascaridomorpha</taxon>
        <taxon>Ascaridoidea</taxon>
        <taxon>Ascarididae</taxon>
        <taxon>Parascaris</taxon>
    </lineage>
</organism>
<protein>
    <submittedName>
        <fullName evidence="3">Uncharacterized protein</fullName>
    </submittedName>
</protein>
<evidence type="ECO:0000313" key="2">
    <source>
        <dbReference type="Proteomes" id="UP000887569"/>
    </source>
</evidence>
<feature type="compositionally biased region" description="Basic residues" evidence="1">
    <location>
        <begin position="64"/>
        <end position="73"/>
    </location>
</feature>